<dbReference type="PANTHER" id="PTHR48111:SF22">
    <property type="entry name" value="REGULATOR OF RPOS"/>
    <property type="match status" value="1"/>
</dbReference>
<evidence type="ECO:0000313" key="10">
    <source>
        <dbReference type="EMBL" id="MFC5406317.1"/>
    </source>
</evidence>
<dbReference type="SMART" id="SM00862">
    <property type="entry name" value="Trans_reg_C"/>
    <property type="match status" value="1"/>
</dbReference>
<proteinExistence type="predicted"/>
<evidence type="ECO:0000256" key="5">
    <source>
        <dbReference type="ARBA" id="ARBA00023163"/>
    </source>
</evidence>
<dbReference type="Proteomes" id="UP001596113">
    <property type="component" value="Unassembled WGS sequence"/>
</dbReference>
<evidence type="ECO:0000256" key="3">
    <source>
        <dbReference type="ARBA" id="ARBA00023015"/>
    </source>
</evidence>
<dbReference type="PROSITE" id="PS51755">
    <property type="entry name" value="OMPR_PHOB"/>
    <property type="match status" value="1"/>
</dbReference>
<dbReference type="EMBL" id="JBHSMI010000052">
    <property type="protein sequence ID" value="MFC5406317.1"/>
    <property type="molecule type" value="Genomic_DNA"/>
</dbReference>
<comment type="caution">
    <text evidence="10">The sequence shown here is derived from an EMBL/GenBank/DDBJ whole genome shotgun (WGS) entry which is preliminary data.</text>
</comment>
<keyword evidence="1 6" id="KW-0597">Phosphoprotein</keyword>
<keyword evidence="4 7" id="KW-0238">DNA-binding</keyword>
<dbReference type="InterPro" id="IPR011006">
    <property type="entry name" value="CheY-like_superfamily"/>
</dbReference>
<evidence type="ECO:0000256" key="4">
    <source>
        <dbReference type="ARBA" id="ARBA00023125"/>
    </source>
</evidence>
<feature type="DNA-binding region" description="OmpR/PhoB-type" evidence="7">
    <location>
        <begin position="132"/>
        <end position="230"/>
    </location>
</feature>
<dbReference type="PANTHER" id="PTHR48111">
    <property type="entry name" value="REGULATOR OF RPOS"/>
    <property type="match status" value="1"/>
</dbReference>
<evidence type="ECO:0000259" key="9">
    <source>
        <dbReference type="PROSITE" id="PS51755"/>
    </source>
</evidence>
<evidence type="ECO:0000256" key="2">
    <source>
        <dbReference type="ARBA" id="ARBA00023012"/>
    </source>
</evidence>
<dbReference type="Gene3D" id="3.40.50.2300">
    <property type="match status" value="1"/>
</dbReference>
<dbReference type="SMART" id="SM00448">
    <property type="entry name" value="REC"/>
    <property type="match status" value="1"/>
</dbReference>
<keyword evidence="11" id="KW-1185">Reference proteome</keyword>
<evidence type="ECO:0000256" key="7">
    <source>
        <dbReference type="PROSITE-ProRule" id="PRU01091"/>
    </source>
</evidence>
<gene>
    <name evidence="10" type="ORF">ACFPOF_26580</name>
</gene>
<evidence type="ECO:0000259" key="8">
    <source>
        <dbReference type="PROSITE" id="PS50110"/>
    </source>
</evidence>
<dbReference type="InterPro" id="IPR039420">
    <property type="entry name" value="WalR-like"/>
</dbReference>
<dbReference type="InterPro" id="IPR001789">
    <property type="entry name" value="Sig_transdc_resp-reg_receiver"/>
</dbReference>
<keyword evidence="3" id="KW-0805">Transcription regulation</keyword>
<dbReference type="InterPro" id="IPR036388">
    <property type="entry name" value="WH-like_DNA-bd_sf"/>
</dbReference>
<dbReference type="PROSITE" id="PS50110">
    <property type="entry name" value="RESPONSE_REGULATORY"/>
    <property type="match status" value="1"/>
</dbReference>
<accession>A0ABW0I2K0</accession>
<evidence type="ECO:0000256" key="1">
    <source>
        <dbReference type="ARBA" id="ARBA00022553"/>
    </source>
</evidence>
<dbReference type="Gene3D" id="1.10.10.10">
    <property type="entry name" value="Winged helix-like DNA-binding domain superfamily/Winged helix DNA-binding domain"/>
    <property type="match status" value="1"/>
</dbReference>
<reference evidence="11" key="1">
    <citation type="journal article" date="2019" name="Int. J. Syst. Evol. Microbiol.">
        <title>The Global Catalogue of Microorganisms (GCM) 10K type strain sequencing project: providing services to taxonomists for standard genome sequencing and annotation.</title>
        <authorList>
            <consortium name="The Broad Institute Genomics Platform"/>
            <consortium name="The Broad Institute Genome Sequencing Center for Infectious Disease"/>
            <person name="Wu L."/>
            <person name="Ma J."/>
        </authorList>
    </citation>
    <scope>NUCLEOTIDE SEQUENCE [LARGE SCALE GENOMIC DNA]</scope>
    <source>
        <strain evidence="11">CGMCC 1.18575</strain>
    </source>
</reference>
<keyword evidence="2" id="KW-0902">Two-component regulatory system</keyword>
<sequence length="233" mass="26932">MANGVLIVEDEKKIARLLELELIHDGYTVTIADNGRDGLDQALSKEWKLIILDIMLPELNGIEVLRRLRKVDVETPVIVLTARNTTPDIVSGLDQGANDYITKPFEIEELLARMRAAVRNRFIEQTDPKASSSSLKIDNLTLNKATRDINREGKKIELTPKEYDLFLFLLENKYQVMNREQIINHVWGYDFVGDTNIVDVYIRYIRKKIDHDFDVNLIHTFRGVGYCVREEEN</sequence>
<evidence type="ECO:0000256" key="6">
    <source>
        <dbReference type="PROSITE-ProRule" id="PRU00169"/>
    </source>
</evidence>
<dbReference type="CDD" id="cd00383">
    <property type="entry name" value="trans_reg_C"/>
    <property type="match status" value="1"/>
</dbReference>
<dbReference type="SUPFAM" id="SSF52172">
    <property type="entry name" value="CheY-like"/>
    <property type="match status" value="1"/>
</dbReference>
<evidence type="ECO:0000313" key="11">
    <source>
        <dbReference type="Proteomes" id="UP001596113"/>
    </source>
</evidence>
<feature type="modified residue" description="4-aspartylphosphate" evidence="6">
    <location>
        <position position="53"/>
    </location>
</feature>
<dbReference type="Pfam" id="PF00072">
    <property type="entry name" value="Response_reg"/>
    <property type="match status" value="1"/>
</dbReference>
<dbReference type="InterPro" id="IPR001867">
    <property type="entry name" value="OmpR/PhoB-type_DNA-bd"/>
</dbReference>
<dbReference type="Gene3D" id="6.10.250.690">
    <property type="match status" value="1"/>
</dbReference>
<protein>
    <submittedName>
        <fullName evidence="10">Response regulator transcription factor</fullName>
    </submittedName>
</protein>
<keyword evidence="5" id="KW-0804">Transcription</keyword>
<dbReference type="Pfam" id="PF00486">
    <property type="entry name" value="Trans_reg_C"/>
    <property type="match status" value="1"/>
</dbReference>
<organism evidence="10 11">
    <name type="scientific">Cohnella soli</name>
    <dbReference type="NCBI Taxonomy" id="425005"/>
    <lineage>
        <taxon>Bacteria</taxon>
        <taxon>Bacillati</taxon>
        <taxon>Bacillota</taxon>
        <taxon>Bacilli</taxon>
        <taxon>Bacillales</taxon>
        <taxon>Paenibacillaceae</taxon>
        <taxon>Cohnella</taxon>
    </lineage>
</organism>
<dbReference type="RefSeq" id="WP_378138395.1">
    <property type="nucleotide sequence ID" value="NZ_JBHSMI010000052.1"/>
</dbReference>
<name>A0ABW0I2K0_9BACL</name>
<feature type="domain" description="OmpR/PhoB-type" evidence="9">
    <location>
        <begin position="132"/>
        <end position="230"/>
    </location>
</feature>
<feature type="domain" description="Response regulatory" evidence="8">
    <location>
        <begin position="4"/>
        <end position="118"/>
    </location>
</feature>